<dbReference type="InterPro" id="IPR041497">
    <property type="entry name" value="Thump-like"/>
</dbReference>
<dbReference type="Gene3D" id="3.40.50.150">
    <property type="entry name" value="Vaccinia Virus protein VP39"/>
    <property type="match status" value="1"/>
</dbReference>
<organism evidence="2 3">
    <name type="scientific">Flaviflexus salsibiostraticola</name>
    <dbReference type="NCBI Taxonomy" id="1282737"/>
    <lineage>
        <taxon>Bacteria</taxon>
        <taxon>Bacillati</taxon>
        <taxon>Actinomycetota</taxon>
        <taxon>Actinomycetes</taxon>
        <taxon>Actinomycetales</taxon>
        <taxon>Actinomycetaceae</taxon>
        <taxon>Flaviflexus</taxon>
    </lineage>
</organism>
<name>A0A3S8Z5V7_9ACTO</name>
<dbReference type="KEGG" id="fsl:EJO69_00075"/>
<gene>
    <name evidence="2" type="ORF">EJO69_00075</name>
</gene>
<dbReference type="GO" id="GO:0008168">
    <property type="term" value="F:methyltransferase activity"/>
    <property type="evidence" value="ECO:0007669"/>
    <property type="project" value="UniProtKB-KW"/>
</dbReference>
<dbReference type="Proteomes" id="UP000270021">
    <property type="component" value="Chromosome"/>
</dbReference>
<dbReference type="GO" id="GO:0032259">
    <property type="term" value="P:methylation"/>
    <property type="evidence" value="ECO:0007669"/>
    <property type="project" value="UniProtKB-KW"/>
</dbReference>
<accession>A0A3S8Z5V7</accession>
<reference evidence="2 3" key="1">
    <citation type="submission" date="2018-12" db="EMBL/GenBank/DDBJ databases">
        <title>Complete genome sequence of Flaviflexus salsibiostraticola KCTC 33148.</title>
        <authorList>
            <person name="Bae J.-W."/>
        </authorList>
    </citation>
    <scope>NUCLEOTIDE SEQUENCE [LARGE SCALE GENOMIC DNA]</scope>
    <source>
        <strain evidence="2 3">KCTC 33148</strain>
    </source>
</reference>
<keyword evidence="2" id="KW-0489">Methyltransferase</keyword>
<dbReference type="AlphaFoldDB" id="A0A3S8Z5V7"/>
<evidence type="ECO:0000313" key="3">
    <source>
        <dbReference type="Proteomes" id="UP000270021"/>
    </source>
</evidence>
<dbReference type="EMBL" id="CP034438">
    <property type="protein sequence ID" value="AZN28871.1"/>
    <property type="molecule type" value="Genomic_DNA"/>
</dbReference>
<keyword evidence="3" id="KW-1185">Reference proteome</keyword>
<dbReference type="SUPFAM" id="SSF53335">
    <property type="entry name" value="S-adenosyl-L-methionine-dependent methyltransferases"/>
    <property type="match status" value="1"/>
</dbReference>
<proteinExistence type="predicted"/>
<keyword evidence="2" id="KW-0808">Transferase</keyword>
<feature type="domain" description="THUMP-like" evidence="1">
    <location>
        <begin position="301"/>
        <end position="372"/>
    </location>
</feature>
<dbReference type="RefSeq" id="WP_126037557.1">
    <property type="nucleotide sequence ID" value="NZ_CP034438.1"/>
</dbReference>
<dbReference type="InterPro" id="IPR029063">
    <property type="entry name" value="SAM-dependent_MTases_sf"/>
</dbReference>
<evidence type="ECO:0000313" key="2">
    <source>
        <dbReference type="EMBL" id="AZN28871.1"/>
    </source>
</evidence>
<dbReference type="Pfam" id="PF18096">
    <property type="entry name" value="Thump_like"/>
    <property type="match status" value="1"/>
</dbReference>
<dbReference type="OrthoDB" id="9810570at2"/>
<evidence type="ECO:0000259" key="1">
    <source>
        <dbReference type="Pfam" id="PF18096"/>
    </source>
</evidence>
<sequence>MLDLLSRLSPYDGGAIFSLTARLRSEGWDAAIVAAALTQSRLRAQAQHKFGSRADRMLFTADALEQASRPDAASHHAAVFTAAGVASLREVGAGIGADTLAFAESGIHVTARELDPERAEFAAYNLRDHEGAVVEAADGLADITEDGLWADPARRGAKGRIINPEEWGPPLSAVLAAARTVRVAGIKVAPGIDYSHLPPDATVEWLSSGGELIEAIIWLGIGPPARRAVLLGDASLTIPGDPSGPAAMVDPAPLGEIIYEPDPAAIRAGGIGALCEKFDLAPVAPGIAYLTGGPVSSPFLTGFSVVDVLPLQEKKLARELKARGIGSLEIKKRGVDIAPDVLRARLRLKGRTSATLVLTPLLEGRRAVLVERLPRS</sequence>
<protein>
    <submittedName>
        <fullName evidence="2">SAM-dependent methyltransferase</fullName>
    </submittedName>
</protein>